<dbReference type="InterPro" id="IPR016032">
    <property type="entry name" value="Sig_transdc_resp-reg_C-effctor"/>
</dbReference>
<evidence type="ECO:0000256" key="1">
    <source>
        <dbReference type="ARBA" id="ARBA00023015"/>
    </source>
</evidence>
<dbReference type="PRINTS" id="PR00038">
    <property type="entry name" value="HTHLUXR"/>
</dbReference>
<dbReference type="PROSITE" id="PS00622">
    <property type="entry name" value="HTH_LUXR_1"/>
    <property type="match status" value="1"/>
</dbReference>
<dbReference type="EMBL" id="BAAAJE010000020">
    <property type="protein sequence ID" value="GAA1155078.1"/>
    <property type="molecule type" value="Genomic_DNA"/>
</dbReference>
<evidence type="ECO:0000313" key="6">
    <source>
        <dbReference type="EMBL" id="GAA1155078.1"/>
    </source>
</evidence>
<evidence type="ECO:0000256" key="3">
    <source>
        <dbReference type="ARBA" id="ARBA00023163"/>
    </source>
</evidence>
<dbReference type="RefSeq" id="WP_343909063.1">
    <property type="nucleotide sequence ID" value="NZ_BAAAJE010000020.1"/>
</dbReference>
<dbReference type="PROSITE" id="PS50043">
    <property type="entry name" value="HTH_LUXR_2"/>
    <property type="match status" value="1"/>
</dbReference>
<dbReference type="SUPFAM" id="SSF46894">
    <property type="entry name" value="C-terminal effector domain of the bipartite response regulators"/>
    <property type="match status" value="1"/>
</dbReference>
<gene>
    <name evidence="6" type="ORF">GCM10009606_36580</name>
</gene>
<evidence type="ECO:0000256" key="4">
    <source>
        <dbReference type="SAM" id="MobiDB-lite"/>
    </source>
</evidence>
<dbReference type="Gene3D" id="3.40.50.2300">
    <property type="match status" value="1"/>
</dbReference>
<dbReference type="PANTHER" id="PTHR44688">
    <property type="entry name" value="DNA-BINDING TRANSCRIPTIONAL ACTIVATOR DEVR_DOSR"/>
    <property type="match status" value="1"/>
</dbReference>
<dbReference type="Pfam" id="PF00196">
    <property type="entry name" value="GerE"/>
    <property type="match status" value="1"/>
</dbReference>
<protein>
    <submittedName>
        <fullName evidence="6">Response regulator transcription factor</fullName>
    </submittedName>
</protein>
<keyword evidence="3" id="KW-0804">Transcription</keyword>
<reference evidence="6 7" key="1">
    <citation type="journal article" date="2019" name="Int. J. Syst. Evol. Microbiol.">
        <title>The Global Catalogue of Microorganisms (GCM) 10K type strain sequencing project: providing services to taxonomists for standard genome sequencing and annotation.</title>
        <authorList>
            <consortium name="The Broad Institute Genomics Platform"/>
            <consortium name="The Broad Institute Genome Sequencing Center for Infectious Disease"/>
            <person name="Wu L."/>
            <person name="Ma J."/>
        </authorList>
    </citation>
    <scope>NUCLEOTIDE SEQUENCE [LARGE SCALE GENOMIC DNA]</scope>
    <source>
        <strain evidence="6 7">JCM 11813</strain>
    </source>
</reference>
<keyword evidence="2" id="KW-0238">DNA-binding</keyword>
<evidence type="ECO:0000313" key="7">
    <source>
        <dbReference type="Proteomes" id="UP001499979"/>
    </source>
</evidence>
<dbReference type="SMART" id="SM00421">
    <property type="entry name" value="HTH_LUXR"/>
    <property type="match status" value="1"/>
</dbReference>
<dbReference type="Proteomes" id="UP001499979">
    <property type="component" value="Unassembled WGS sequence"/>
</dbReference>
<accession>A0ABN1UJN0</accession>
<proteinExistence type="predicted"/>
<evidence type="ECO:0000259" key="5">
    <source>
        <dbReference type="PROSITE" id="PS50043"/>
    </source>
</evidence>
<organism evidence="6 7">
    <name type="scientific">Nocardioides aquiterrae</name>
    <dbReference type="NCBI Taxonomy" id="203799"/>
    <lineage>
        <taxon>Bacteria</taxon>
        <taxon>Bacillati</taxon>
        <taxon>Actinomycetota</taxon>
        <taxon>Actinomycetes</taxon>
        <taxon>Propionibacteriales</taxon>
        <taxon>Nocardioidaceae</taxon>
        <taxon>Nocardioides</taxon>
    </lineage>
</organism>
<name>A0ABN1UJN0_9ACTN</name>
<feature type="domain" description="HTH luxR-type" evidence="5">
    <location>
        <begin position="114"/>
        <end position="179"/>
    </location>
</feature>
<sequence length="188" mass="19710">MLAAYADRMVVVDIGPGADQGDADVVLYDVLGLQHGDGKDLETAVKAHPGRVLALARELQPGLAARALAIGAITSVSLGADAEELADAVEAFADGHLEDGSQADLDNQAERRRQQGRDVNLSPRELDVLGLIVAGRSNEDVAAELYLSINTVKSVIRSVYRKIGVTSRSQAVAWGVEHGFPTGGTIDG</sequence>
<dbReference type="InterPro" id="IPR000792">
    <property type="entry name" value="Tscrpt_reg_LuxR_C"/>
</dbReference>
<evidence type="ECO:0000256" key="2">
    <source>
        <dbReference type="ARBA" id="ARBA00023125"/>
    </source>
</evidence>
<feature type="region of interest" description="Disordered" evidence="4">
    <location>
        <begin position="99"/>
        <end position="119"/>
    </location>
</feature>
<keyword evidence="1" id="KW-0805">Transcription regulation</keyword>
<dbReference type="PANTHER" id="PTHR44688:SF16">
    <property type="entry name" value="DNA-BINDING TRANSCRIPTIONAL ACTIVATOR DEVR_DOSR"/>
    <property type="match status" value="1"/>
</dbReference>
<comment type="caution">
    <text evidence="6">The sequence shown here is derived from an EMBL/GenBank/DDBJ whole genome shotgun (WGS) entry which is preliminary data.</text>
</comment>
<dbReference type="CDD" id="cd06170">
    <property type="entry name" value="LuxR_C_like"/>
    <property type="match status" value="1"/>
</dbReference>
<keyword evidence="7" id="KW-1185">Reference proteome</keyword>